<protein>
    <submittedName>
        <fullName evidence="1">Uncharacterized protein</fullName>
    </submittedName>
</protein>
<dbReference type="AlphaFoldDB" id="A0A1H6T5D8"/>
<reference evidence="2" key="1">
    <citation type="submission" date="2016-10" db="EMBL/GenBank/DDBJ databases">
        <authorList>
            <person name="Varghese N."/>
            <person name="Submissions S."/>
        </authorList>
    </citation>
    <scope>NUCLEOTIDE SEQUENCE [LARGE SCALE GENOMIC DNA]</scope>
    <source>
        <strain evidence="2">DSM 17934</strain>
    </source>
</reference>
<keyword evidence="2" id="KW-1185">Reference proteome</keyword>
<dbReference type="Proteomes" id="UP000199702">
    <property type="component" value="Unassembled WGS sequence"/>
</dbReference>
<sequence length="61" mass="6714">MNNLTLDSQFNTLKPVTTCSLAKPVKSIAKDKIIAGMSPKQISSVVSDHLINVVKQQFEKK</sequence>
<proteinExistence type="predicted"/>
<evidence type="ECO:0000313" key="2">
    <source>
        <dbReference type="Proteomes" id="UP000199702"/>
    </source>
</evidence>
<evidence type="ECO:0000313" key="1">
    <source>
        <dbReference type="EMBL" id="SEI70992.1"/>
    </source>
</evidence>
<dbReference type="STRING" id="402734.SAMN05660918_1496"/>
<name>A0A1H6T5D8_9FLAO</name>
<dbReference type="EMBL" id="FNYA01000002">
    <property type="protein sequence ID" value="SEI70992.1"/>
    <property type="molecule type" value="Genomic_DNA"/>
</dbReference>
<organism evidence="1 2">
    <name type="scientific">Flavobacterium terrigena</name>
    <dbReference type="NCBI Taxonomy" id="402734"/>
    <lineage>
        <taxon>Bacteria</taxon>
        <taxon>Pseudomonadati</taxon>
        <taxon>Bacteroidota</taxon>
        <taxon>Flavobacteriia</taxon>
        <taxon>Flavobacteriales</taxon>
        <taxon>Flavobacteriaceae</taxon>
        <taxon>Flavobacterium</taxon>
    </lineage>
</organism>
<gene>
    <name evidence="1" type="ORF">SAMN05660918_1496</name>
</gene>
<dbReference type="RefSeq" id="WP_091310654.1">
    <property type="nucleotide sequence ID" value="NZ_CBCSJU010000002.1"/>
</dbReference>
<accession>A0A1H6T5D8</accession>